<dbReference type="PROSITE" id="PS51186">
    <property type="entry name" value="GNAT"/>
    <property type="match status" value="1"/>
</dbReference>
<keyword evidence="3" id="KW-1185">Reference proteome</keyword>
<keyword evidence="2" id="KW-0012">Acyltransferase</keyword>
<dbReference type="CDD" id="cd04301">
    <property type="entry name" value="NAT_SF"/>
    <property type="match status" value="1"/>
</dbReference>
<dbReference type="Pfam" id="PF18014">
    <property type="entry name" value="Acetyltransf_18"/>
    <property type="match status" value="1"/>
</dbReference>
<dbReference type="Gene3D" id="3.40.630.90">
    <property type="match status" value="1"/>
</dbReference>
<evidence type="ECO:0000259" key="1">
    <source>
        <dbReference type="PROSITE" id="PS51186"/>
    </source>
</evidence>
<gene>
    <name evidence="2" type="ORF">ACFFI0_03655</name>
</gene>
<evidence type="ECO:0000313" key="3">
    <source>
        <dbReference type="Proteomes" id="UP001589774"/>
    </source>
</evidence>
<dbReference type="InterPro" id="IPR000182">
    <property type="entry name" value="GNAT_dom"/>
</dbReference>
<dbReference type="Proteomes" id="UP001589774">
    <property type="component" value="Unassembled WGS sequence"/>
</dbReference>
<feature type="domain" description="N-acetyltransferase" evidence="1">
    <location>
        <begin position="1"/>
        <end position="132"/>
    </location>
</feature>
<organism evidence="2 3">
    <name type="scientific">Olivibacter oleidegradans</name>
    <dbReference type="NCBI Taxonomy" id="760123"/>
    <lineage>
        <taxon>Bacteria</taxon>
        <taxon>Pseudomonadati</taxon>
        <taxon>Bacteroidota</taxon>
        <taxon>Sphingobacteriia</taxon>
        <taxon>Sphingobacteriales</taxon>
        <taxon>Sphingobacteriaceae</taxon>
        <taxon>Olivibacter</taxon>
    </lineage>
</organism>
<dbReference type="PANTHER" id="PTHR13355:SF15">
    <property type="entry name" value="GCN5-RELATED N-ACETYLTRANSFERASE 3, CHLOROPLASTIC"/>
    <property type="match status" value="1"/>
</dbReference>
<sequence length="266" mass="30261">MVIAPMDSVDLAPVTSLQQDGWSDIRVAFSRYIEEPFSYPIKVDMDNQLAGVGATIIHGDVAWLGHIIVSPEYRGKGLGKLITETLVNIAKEYNCQTIYLLATALGAPVYEKVGFVTETEYMIFTDINFPQETLETSHIQPYKEDFRQGISKLDQETSAENRLFYLEKFLKDALVYLEENEIEGYYIPTLENGPIIAKTERAGLALTKLHLRNHHQLIFPKENRCLLHFLSTYGYVANSSCKRMRFGELKPTKMAFIYNRIAGYLG</sequence>
<dbReference type="Gene3D" id="3.40.630.30">
    <property type="match status" value="1"/>
</dbReference>
<comment type="caution">
    <text evidence="2">The sequence shown here is derived from an EMBL/GenBank/DDBJ whole genome shotgun (WGS) entry which is preliminary data.</text>
</comment>
<proteinExistence type="predicted"/>
<protein>
    <submittedName>
        <fullName evidence="2">GNAT family N-acetyltransferase</fullName>
        <ecNumber evidence="2">2.3.1.-</ecNumber>
    </submittedName>
</protein>
<name>A0ABV6HES9_9SPHI</name>
<reference evidence="2 3" key="1">
    <citation type="submission" date="2024-09" db="EMBL/GenBank/DDBJ databases">
        <authorList>
            <person name="Sun Q."/>
            <person name="Mori K."/>
        </authorList>
    </citation>
    <scope>NUCLEOTIDE SEQUENCE [LARGE SCALE GENOMIC DNA]</scope>
    <source>
        <strain evidence="2 3">CCM 7765</strain>
    </source>
</reference>
<dbReference type="Pfam" id="PF00583">
    <property type="entry name" value="Acetyltransf_1"/>
    <property type="match status" value="1"/>
</dbReference>
<evidence type="ECO:0000313" key="2">
    <source>
        <dbReference type="EMBL" id="MFC0317386.1"/>
    </source>
</evidence>
<accession>A0ABV6HES9</accession>
<dbReference type="EC" id="2.3.1.-" evidence="2"/>
<dbReference type="RefSeq" id="WP_130854646.1">
    <property type="nucleotide sequence ID" value="NZ_JBHLWO010000001.1"/>
</dbReference>
<keyword evidence="2" id="KW-0808">Transferase</keyword>
<dbReference type="InterPro" id="IPR016181">
    <property type="entry name" value="Acyl_CoA_acyltransferase"/>
</dbReference>
<dbReference type="InterPro" id="IPR039143">
    <property type="entry name" value="GNPNAT1-like"/>
</dbReference>
<dbReference type="PANTHER" id="PTHR13355">
    <property type="entry name" value="GLUCOSAMINE 6-PHOSPHATE N-ACETYLTRANSFERASE"/>
    <property type="match status" value="1"/>
</dbReference>
<dbReference type="GO" id="GO:0016746">
    <property type="term" value="F:acyltransferase activity"/>
    <property type="evidence" value="ECO:0007669"/>
    <property type="project" value="UniProtKB-KW"/>
</dbReference>
<dbReference type="InterPro" id="IPR041496">
    <property type="entry name" value="YitH/HolE_GNAT"/>
</dbReference>
<dbReference type="EMBL" id="JBHLWO010000001">
    <property type="protein sequence ID" value="MFC0317386.1"/>
    <property type="molecule type" value="Genomic_DNA"/>
</dbReference>
<dbReference type="SUPFAM" id="SSF55729">
    <property type="entry name" value="Acyl-CoA N-acyltransferases (Nat)"/>
    <property type="match status" value="1"/>
</dbReference>